<proteinExistence type="predicted"/>
<protein>
    <submittedName>
        <fullName evidence="1">Uncharacterized protein</fullName>
    </submittedName>
</protein>
<sequence length="33" mass="4016">MADTFFSWLTKFYFKKQHYSCAVFGVKDYWRGG</sequence>
<dbReference type="EMBL" id="UINC01036749">
    <property type="protein sequence ID" value="SVB31189.1"/>
    <property type="molecule type" value="Genomic_DNA"/>
</dbReference>
<accession>A0A382CZ98</accession>
<name>A0A382CZ98_9ZZZZ</name>
<gene>
    <name evidence="1" type="ORF">METZ01_LOCUS184043</name>
</gene>
<reference evidence="1" key="1">
    <citation type="submission" date="2018-05" db="EMBL/GenBank/DDBJ databases">
        <authorList>
            <person name="Lanie J.A."/>
            <person name="Ng W.-L."/>
            <person name="Kazmierczak K.M."/>
            <person name="Andrzejewski T.M."/>
            <person name="Davidsen T.M."/>
            <person name="Wayne K.J."/>
            <person name="Tettelin H."/>
            <person name="Glass J.I."/>
            <person name="Rusch D."/>
            <person name="Podicherti R."/>
            <person name="Tsui H.-C.T."/>
            <person name="Winkler M.E."/>
        </authorList>
    </citation>
    <scope>NUCLEOTIDE SEQUENCE</scope>
</reference>
<evidence type="ECO:0000313" key="1">
    <source>
        <dbReference type="EMBL" id="SVB31189.1"/>
    </source>
</evidence>
<dbReference type="AlphaFoldDB" id="A0A382CZ98"/>
<organism evidence="1">
    <name type="scientific">marine metagenome</name>
    <dbReference type="NCBI Taxonomy" id="408172"/>
    <lineage>
        <taxon>unclassified sequences</taxon>
        <taxon>metagenomes</taxon>
        <taxon>ecological metagenomes</taxon>
    </lineage>
</organism>